<evidence type="ECO:0000256" key="2">
    <source>
        <dbReference type="SAM" id="Phobius"/>
    </source>
</evidence>
<dbReference type="EMBL" id="JBHMBH010000019">
    <property type="protein sequence ID" value="MFB9714369.1"/>
    <property type="molecule type" value="Genomic_DNA"/>
</dbReference>
<evidence type="ECO:0000313" key="3">
    <source>
        <dbReference type="EMBL" id="MFB9714369.1"/>
    </source>
</evidence>
<gene>
    <name evidence="3" type="ORF">ACFFPI_09560</name>
</gene>
<name>A0ABV5UR66_9MICC</name>
<keyword evidence="2" id="KW-0812">Transmembrane</keyword>
<keyword evidence="2" id="KW-1133">Transmembrane helix</keyword>
<feature type="region of interest" description="Disordered" evidence="1">
    <location>
        <begin position="155"/>
        <end position="179"/>
    </location>
</feature>
<protein>
    <submittedName>
        <fullName evidence="3">Uncharacterized protein</fullName>
    </submittedName>
</protein>
<feature type="transmembrane region" description="Helical" evidence="2">
    <location>
        <begin position="21"/>
        <end position="48"/>
    </location>
</feature>
<accession>A0ABV5UR66</accession>
<keyword evidence="2" id="KW-0472">Membrane</keyword>
<evidence type="ECO:0000256" key="1">
    <source>
        <dbReference type="SAM" id="MobiDB-lite"/>
    </source>
</evidence>
<proteinExistence type="predicted"/>
<evidence type="ECO:0000313" key="4">
    <source>
        <dbReference type="Proteomes" id="UP001589536"/>
    </source>
</evidence>
<organism evidence="3 4">
    <name type="scientific">Arthrobacter methylotrophus</name>
    <dbReference type="NCBI Taxonomy" id="121291"/>
    <lineage>
        <taxon>Bacteria</taxon>
        <taxon>Bacillati</taxon>
        <taxon>Actinomycetota</taxon>
        <taxon>Actinomycetes</taxon>
        <taxon>Micrococcales</taxon>
        <taxon>Micrococcaceae</taxon>
        <taxon>Arthrobacter</taxon>
    </lineage>
</organism>
<comment type="caution">
    <text evidence="3">The sequence shown here is derived from an EMBL/GenBank/DDBJ whole genome shotgun (WGS) entry which is preliminary data.</text>
</comment>
<sequence>MPFSSIPANFKASLRSARGAFDLPSILVGVVVVGILAAGVLASIFGIIPFAQDNGAKQDLAAVKTAEGVSKAQAAAYKDKAGLVAAPYMGDSSTLAVGTNTAKDCYVGLSKSGSGKIFYNSDSSPDPQELTPTTTTGCVDPATLSGMVTQVGGFSGSSTASGAPTGTPSPTTGTGTGTGALPAGYTWSNGVLDTNYVTDPSFELGATGWSKPAGVINNTFNSSVVKSISFAAGQGIGGSNAVQFTTSGTIQPDQANIVAFDLPTAGYGQINMSISSPSFSGSSQEVYASVANYAADGSFLSESSPVTASVGGSLGWAAMNMQRPWMPTPAGGSLKLLVRAGANYDYAPLENAVFYVDDVSSTDNGQYFDGQSAASGEYSYKWSGVQYDSPSQKITPKQVALPSVITLGQQFTVQGRGFPANTAVHLEDNDWQEGPTDVTTDSSGNFTTAITFPANTDPNNGLVAGPGTLHVFSGASQAQLYLPITLQ</sequence>
<dbReference type="RefSeq" id="WP_345044637.1">
    <property type="nucleotide sequence ID" value="NZ_BAABED010000001.1"/>
</dbReference>
<feature type="compositionally biased region" description="Low complexity" evidence="1">
    <location>
        <begin position="156"/>
        <end position="179"/>
    </location>
</feature>
<reference evidence="3 4" key="1">
    <citation type="submission" date="2024-09" db="EMBL/GenBank/DDBJ databases">
        <authorList>
            <person name="Sun Q."/>
            <person name="Mori K."/>
        </authorList>
    </citation>
    <scope>NUCLEOTIDE SEQUENCE [LARGE SCALE GENOMIC DNA]</scope>
    <source>
        <strain evidence="3 4">JCM 13519</strain>
    </source>
</reference>
<keyword evidence="4" id="KW-1185">Reference proteome</keyword>
<dbReference type="Proteomes" id="UP001589536">
    <property type="component" value="Unassembled WGS sequence"/>
</dbReference>